<dbReference type="SUPFAM" id="SSF54189">
    <property type="entry name" value="Ribosomal proteins S24e, L23 and L15e"/>
    <property type="match status" value="1"/>
</dbReference>
<dbReference type="InterPro" id="IPR012678">
    <property type="entry name" value="Ribosomal_uL23/eL15/eS24_sf"/>
</dbReference>
<dbReference type="Gene3D" id="3.30.70.3370">
    <property type="match status" value="1"/>
</dbReference>
<evidence type="ECO:0000313" key="4">
    <source>
        <dbReference type="EMBL" id="KAK2952794.1"/>
    </source>
</evidence>
<dbReference type="HAMAP" id="MF_00545">
    <property type="entry name" value="Ribosomal_eS24"/>
    <property type="match status" value="1"/>
</dbReference>
<dbReference type="InterPro" id="IPR001976">
    <property type="entry name" value="Ribosomal_eS24"/>
</dbReference>
<dbReference type="PANTHER" id="PTHR10496">
    <property type="entry name" value="40S RIBOSOMAL PROTEIN S24"/>
    <property type="match status" value="1"/>
</dbReference>
<feature type="compositionally biased region" description="Basic residues" evidence="3">
    <location>
        <begin position="103"/>
        <end position="119"/>
    </location>
</feature>
<feature type="region of interest" description="Disordered" evidence="3">
    <location>
        <begin position="97"/>
        <end position="136"/>
    </location>
</feature>
<proteinExistence type="inferred from homology"/>
<protein>
    <submittedName>
        <fullName evidence="5">40S ribosomal protein S24-2</fullName>
    </submittedName>
</protein>
<evidence type="ECO:0000256" key="2">
    <source>
        <dbReference type="ARBA" id="ARBA00023274"/>
    </source>
</evidence>
<dbReference type="InterPro" id="IPR053709">
    <property type="entry name" value="eRP_eS24_sf"/>
</dbReference>
<reference evidence="5 6" key="1">
    <citation type="journal article" date="2022" name="bioRxiv">
        <title>Genomics of Preaxostyla Flagellates Illuminates Evolutionary Transitions and the Path Towards Mitochondrial Loss.</title>
        <authorList>
            <person name="Novak L.V.F."/>
            <person name="Treitli S.C."/>
            <person name="Pyrih J."/>
            <person name="Halakuc P."/>
            <person name="Pipaliya S.V."/>
            <person name="Vacek V."/>
            <person name="Brzon O."/>
            <person name="Soukal P."/>
            <person name="Eme L."/>
            <person name="Dacks J.B."/>
            <person name="Karnkowska A."/>
            <person name="Elias M."/>
            <person name="Hampl V."/>
        </authorList>
    </citation>
    <scope>NUCLEOTIDE SEQUENCE [LARGE SCALE GENOMIC DNA]</scope>
    <source>
        <strain evidence="5">NAU3</strain>
        <tissue evidence="5">Gut</tissue>
    </source>
</reference>
<keyword evidence="2" id="KW-0687">Ribonucleoprotein</keyword>
<feature type="compositionally biased region" description="Basic and acidic residues" evidence="3">
    <location>
        <begin position="120"/>
        <end position="129"/>
    </location>
</feature>
<dbReference type="Pfam" id="PF01282">
    <property type="entry name" value="Ribosomal_S24e"/>
    <property type="match status" value="1"/>
</dbReference>
<sequence>MSVTIQTRKVLINPLLHRKQMTVNVIHPGQRPLSRLELRDKLAQNYKIKDPETIICYGLKTHFGGNLTTGFALIYDKKDDLQKTELRLRKIRHKLSKPIEKKVVRKSRKEKKNKSKKNRGVKDQKEIKAQRRQKNQ</sequence>
<comment type="caution">
    <text evidence="5">The sequence shown here is derived from an EMBL/GenBank/DDBJ whole genome shotgun (WGS) entry which is preliminary data.</text>
</comment>
<evidence type="ECO:0000313" key="6">
    <source>
        <dbReference type="Proteomes" id="UP001281761"/>
    </source>
</evidence>
<dbReference type="EMBL" id="JARBJD010000002">
    <property type="protein sequence ID" value="KAK2964594.1"/>
    <property type="molecule type" value="Genomic_DNA"/>
</dbReference>
<gene>
    <name evidence="4" type="ORF">BLNAU_12262</name>
    <name evidence="5" type="ORF">BLNAU_511</name>
</gene>
<accession>A0ABQ9YM21</accession>
<dbReference type="EMBL" id="JARBJD010000099">
    <property type="protein sequence ID" value="KAK2952794.1"/>
    <property type="molecule type" value="Genomic_DNA"/>
</dbReference>
<evidence type="ECO:0000256" key="1">
    <source>
        <dbReference type="ARBA" id="ARBA00022980"/>
    </source>
</evidence>
<name>A0ABQ9YM21_9EUKA</name>
<dbReference type="GO" id="GO:0005840">
    <property type="term" value="C:ribosome"/>
    <property type="evidence" value="ECO:0007669"/>
    <property type="project" value="UniProtKB-KW"/>
</dbReference>
<dbReference type="Proteomes" id="UP001281761">
    <property type="component" value="Unassembled WGS sequence"/>
</dbReference>
<keyword evidence="1 5" id="KW-0689">Ribosomal protein</keyword>
<evidence type="ECO:0000256" key="3">
    <source>
        <dbReference type="SAM" id="MobiDB-lite"/>
    </source>
</evidence>
<organism evidence="5 6">
    <name type="scientific">Blattamonas nauphoetae</name>
    <dbReference type="NCBI Taxonomy" id="2049346"/>
    <lineage>
        <taxon>Eukaryota</taxon>
        <taxon>Metamonada</taxon>
        <taxon>Preaxostyla</taxon>
        <taxon>Oxymonadida</taxon>
        <taxon>Blattamonas</taxon>
    </lineage>
</organism>
<keyword evidence="6" id="KW-1185">Reference proteome</keyword>
<evidence type="ECO:0000313" key="5">
    <source>
        <dbReference type="EMBL" id="KAK2964594.1"/>
    </source>
</evidence>